<dbReference type="InterPro" id="IPR036271">
    <property type="entry name" value="Tet_transcr_reg_TetR-rel_C_sf"/>
</dbReference>
<reference evidence="4 5" key="1">
    <citation type="submission" date="2019-02" db="EMBL/GenBank/DDBJ databases">
        <title>Hansschlegelia quercus sp. nov., a novel methylotrophic bacterium from buds of oak (Quercus robur L.).</title>
        <authorList>
            <person name="Agafonova N.V."/>
            <person name="Kaparullina E.N."/>
            <person name="Grouzdev D.S."/>
            <person name="Doronina N.V."/>
        </authorList>
    </citation>
    <scope>NUCLEOTIDE SEQUENCE [LARGE SCALE GENOMIC DNA]</scope>
    <source>
        <strain evidence="4 5">Dub</strain>
    </source>
</reference>
<sequence length="215" mass="23597">MATRTAAATAAKARIRDAAQGRILDAAAEVFSERGPAAATVAEIAARADMPTATVHYYFGSKTALYDAVLSQVLDLWLSEIDRIDTQGPPEEALSAYIRAKMRVSFAHPAASRIVAGEILRGGAKIESFVRDELLPHLQAKLDLVEHWRRSNRVRPVDPRTLFFLIWASTEFYATYASEVVAVRGVERLTEAEFETASDAIADIILRGALPRARD</sequence>
<dbReference type="AlphaFoldDB" id="A0A4Q9GLE3"/>
<dbReference type="OrthoDB" id="2356263at2"/>
<dbReference type="Proteomes" id="UP000291613">
    <property type="component" value="Unassembled WGS sequence"/>
</dbReference>
<gene>
    <name evidence="4" type="ORF">EYR15_03610</name>
</gene>
<dbReference type="Pfam" id="PF08362">
    <property type="entry name" value="TetR_C_3"/>
    <property type="match status" value="1"/>
</dbReference>
<feature type="DNA-binding region" description="H-T-H motif" evidence="2">
    <location>
        <begin position="40"/>
        <end position="59"/>
    </location>
</feature>
<keyword evidence="1 2" id="KW-0238">DNA-binding</keyword>
<dbReference type="InterPro" id="IPR009057">
    <property type="entry name" value="Homeodomain-like_sf"/>
</dbReference>
<name>A0A4Q9GLE3_9HYPH</name>
<dbReference type="PROSITE" id="PS50977">
    <property type="entry name" value="HTH_TETR_2"/>
    <property type="match status" value="1"/>
</dbReference>
<evidence type="ECO:0000256" key="2">
    <source>
        <dbReference type="PROSITE-ProRule" id="PRU00335"/>
    </source>
</evidence>
<organism evidence="4 5">
    <name type="scientific">Hansschlegelia quercus</name>
    <dbReference type="NCBI Taxonomy" id="2528245"/>
    <lineage>
        <taxon>Bacteria</taxon>
        <taxon>Pseudomonadati</taxon>
        <taxon>Pseudomonadota</taxon>
        <taxon>Alphaproteobacteria</taxon>
        <taxon>Hyphomicrobiales</taxon>
        <taxon>Methylopilaceae</taxon>
        <taxon>Hansschlegelia</taxon>
    </lineage>
</organism>
<dbReference type="Pfam" id="PF00440">
    <property type="entry name" value="TetR_N"/>
    <property type="match status" value="1"/>
</dbReference>
<dbReference type="Gene3D" id="1.10.357.10">
    <property type="entry name" value="Tetracycline Repressor, domain 2"/>
    <property type="match status" value="1"/>
</dbReference>
<dbReference type="RefSeq" id="WP_131001480.1">
    <property type="nucleotide sequence ID" value="NZ_JBHSZR010000002.1"/>
</dbReference>
<dbReference type="SUPFAM" id="SSF46689">
    <property type="entry name" value="Homeodomain-like"/>
    <property type="match status" value="1"/>
</dbReference>
<protein>
    <submittedName>
        <fullName evidence="4">TetR/AcrR family transcriptional regulator</fullName>
    </submittedName>
</protein>
<dbReference type="InterPro" id="IPR013573">
    <property type="entry name" value="Tscrpt_reg_YcdC_C"/>
</dbReference>
<dbReference type="PRINTS" id="PR00455">
    <property type="entry name" value="HTHTETR"/>
</dbReference>
<dbReference type="PANTHER" id="PTHR30055">
    <property type="entry name" value="HTH-TYPE TRANSCRIPTIONAL REGULATOR RUTR"/>
    <property type="match status" value="1"/>
</dbReference>
<dbReference type="GO" id="GO:0045892">
    <property type="term" value="P:negative regulation of DNA-templated transcription"/>
    <property type="evidence" value="ECO:0007669"/>
    <property type="project" value="InterPro"/>
</dbReference>
<evidence type="ECO:0000259" key="3">
    <source>
        <dbReference type="PROSITE" id="PS50977"/>
    </source>
</evidence>
<dbReference type="InterPro" id="IPR050109">
    <property type="entry name" value="HTH-type_TetR-like_transc_reg"/>
</dbReference>
<dbReference type="Gene3D" id="1.10.10.60">
    <property type="entry name" value="Homeodomain-like"/>
    <property type="match status" value="1"/>
</dbReference>
<dbReference type="PANTHER" id="PTHR30055:SF196">
    <property type="entry name" value="HTH-TYPE TRANSCRIPTIONAL REGULATOR RUTR"/>
    <property type="match status" value="1"/>
</dbReference>
<dbReference type="GO" id="GO:0003700">
    <property type="term" value="F:DNA-binding transcription factor activity"/>
    <property type="evidence" value="ECO:0007669"/>
    <property type="project" value="TreeGrafter"/>
</dbReference>
<proteinExistence type="predicted"/>
<evidence type="ECO:0000313" key="5">
    <source>
        <dbReference type="Proteomes" id="UP000291613"/>
    </source>
</evidence>
<dbReference type="SUPFAM" id="SSF48498">
    <property type="entry name" value="Tetracyclin repressor-like, C-terminal domain"/>
    <property type="match status" value="1"/>
</dbReference>
<dbReference type="GO" id="GO:0000976">
    <property type="term" value="F:transcription cis-regulatory region binding"/>
    <property type="evidence" value="ECO:0007669"/>
    <property type="project" value="TreeGrafter"/>
</dbReference>
<dbReference type="InterPro" id="IPR001647">
    <property type="entry name" value="HTH_TetR"/>
</dbReference>
<accession>A0A4Q9GLE3</accession>
<dbReference type="EMBL" id="SIUB01000001">
    <property type="protein sequence ID" value="TBN55229.1"/>
    <property type="molecule type" value="Genomic_DNA"/>
</dbReference>
<comment type="caution">
    <text evidence="4">The sequence shown here is derived from an EMBL/GenBank/DDBJ whole genome shotgun (WGS) entry which is preliminary data.</text>
</comment>
<keyword evidence="5" id="KW-1185">Reference proteome</keyword>
<feature type="domain" description="HTH tetR-type" evidence="3">
    <location>
        <begin position="17"/>
        <end position="77"/>
    </location>
</feature>
<evidence type="ECO:0000313" key="4">
    <source>
        <dbReference type="EMBL" id="TBN55229.1"/>
    </source>
</evidence>
<evidence type="ECO:0000256" key="1">
    <source>
        <dbReference type="ARBA" id="ARBA00023125"/>
    </source>
</evidence>